<evidence type="ECO:0008006" key="3">
    <source>
        <dbReference type="Google" id="ProtNLM"/>
    </source>
</evidence>
<evidence type="ECO:0000313" key="1">
    <source>
        <dbReference type="EMBL" id="MFC7441140.1"/>
    </source>
</evidence>
<organism evidence="1 2">
    <name type="scientific">Laceyella putida</name>
    <dbReference type="NCBI Taxonomy" id="110101"/>
    <lineage>
        <taxon>Bacteria</taxon>
        <taxon>Bacillati</taxon>
        <taxon>Bacillota</taxon>
        <taxon>Bacilli</taxon>
        <taxon>Bacillales</taxon>
        <taxon>Thermoactinomycetaceae</taxon>
        <taxon>Laceyella</taxon>
    </lineage>
</organism>
<evidence type="ECO:0000313" key="2">
    <source>
        <dbReference type="Proteomes" id="UP001596500"/>
    </source>
</evidence>
<accession>A0ABW2RJL7</accession>
<comment type="caution">
    <text evidence="1">The sequence shown here is derived from an EMBL/GenBank/DDBJ whole genome shotgun (WGS) entry which is preliminary data.</text>
</comment>
<reference evidence="2" key="1">
    <citation type="journal article" date="2019" name="Int. J. Syst. Evol. Microbiol.">
        <title>The Global Catalogue of Microorganisms (GCM) 10K type strain sequencing project: providing services to taxonomists for standard genome sequencing and annotation.</title>
        <authorList>
            <consortium name="The Broad Institute Genomics Platform"/>
            <consortium name="The Broad Institute Genome Sequencing Center for Infectious Disease"/>
            <person name="Wu L."/>
            <person name="Ma J."/>
        </authorList>
    </citation>
    <scope>NUCLEOTIDE SEQUENCE [LARGE SCALE GENOMIC DNA]</scope>
    <source>
        <strain evidence="2">CGMCC 1.12942</strain>
    </source>
</reference>
<keyword evidence="2" id="KW-1185">Reference proteome</keyword>
<dbReference type="SUPFAM" id="SSF82171">
    <property type="entry name" value="DPP6 N-terminal domain-like"/>
    <property type="match status" value="1"/>
</dbReference>
<dbReference type="EMBL" id="JBHTBW010000020">
    <property type="protein sequence ID" value="MFC7441140.1"/>
    <property type="molecule type" value="Genomic_DNA"/>
</dbReference>
<dbReference type="Proteomes" id="UP001596500">
    <property type="component" value="Unassembled WGS sequence"/>
</dbReference>
<proteinExistence type="predicted"/>
<protein>
    <recommendedName>
        <fullName evidence="3">WD40 repeat domain-containing protein</fullName>
    </recommendedName>
</protein>
<name>A0ABW2RJL7_9BACL</name>
<sequence length="372" mass="43007">MKANDSEKRLSSPSGLELGEWCEHTRLRKMVRLHPLKDELFVAEESGKLVRWRYTPTLTFVDGLETEDIQDLVFSPDGKWMVLSNRSMNRIDIRSTEDLGLLSQIQNEFTNECMFSLCLDQEGNWLVIDSCKKPGELDEDEGLAWIHLETGEAFARTWQEMDYFDPEEYGYGIVYKIQLSPDQKRLAVNEWKEGSAVIHIFPSQIKGHQRTGSLEERQLSQFAWYDIHSFVSDFCFHPDSARLVCFRTTNSYTLKYDLRQYDSGWVGDLVSISATDREELWRVPIDSSLTGWEQGVPEGFYADEYAGKVLVGETEVVCTAPNGQLLFFDMKTGEFKRKLKVNGNYIYAIGWHRDGGKIRVATDRELQVIEWK</sequence>
<gene>
    <name evidence="1" type="ORF">ACFQNG_08225</name>
</gene>
<dbReference type="RefSeq" id="WP_379864432.1">
    <property type="nucleotide sequence ID" value="NZ_JBHTBW010000020.1"/>
</dbReference>
<dbReference type="InterPro" id="IPR015943">
    <property type="entry name" value="WD40/YVTN_repeat-like_dom_sf"/>
</dbReference>
<dbReference type="Gene3D" id="2.130.10.10">
    <property type="entry name" value="YVTN repeat-like/Quinoprotein amine dehydrogenase"/>
    <property type="match status" value="2"/>
</dbReference>